<protein>
    <submittedName>
        <fullName evidence="2">Uncharacterized protein</fullName>
    </submittedName>
</protein>
<proteinExistence type="predicted"/>
<reference evidence="2" key="1">
    <citation type="journal article" date="2019" name="Sci. Rep.">
        <title>Draft genome of Tanacetum cinerariifolium, the natural source of mosquito coil.</title>
        <authorList>
            <person name="Yamashiro T."/>
            <person name="Shiraishi A."/>
            <person name="Satake H."/>
            <person name="Nakayama K."/>
        </authorList>
    </citation>
    <scope>NUCLEOTIDE SEQUENCE</scope>
</reference>
<dbReference type="AlphaFoldDB" id="A0A699TRR0"/>
<feature type="compositionally biased region" description="Acidic residues" evidence="1">
    <location>
        <begin position="68"/>
        <end position="101"/>
    </location>
</feature>
<feature type="non-terminal residue" evidence="2">
    <location>
        <position position="1"/>
    </location>
</feature>
<evidence type="ECO:0000313" key="2">
    <source>
        <dbReference type="EMBL" id="GFD11826.1"/>
    </source>
</evidence>
<comment type="caution">
    <text evidence="2">The sequence shown here is derived from an EMBL/GenBank/DDBJ whole genome shotgun (WGS) entry which is preliminary data.</text>
</comment>
<feature type="compositionally biased region" description="Acidic residues" evidence="1">
    <location>
        <begin position="47"/>
        <end position="60"/>
    </location>
</feature>
<feature type="compositionally biased region" description="Polar residues" evidence="1">
    <location>
        <begin position="129"/>
        <end position="139"/>
    </location>
</feature>
<name>A0A699TRR0_TANCI</name>
<sequence length="139" mass="15289">CPRAGIPRVYASKGRLLPAEEQLLPVAASPTAESPGYIDESDHKDDTEEDPKDDPEEDPADYPANGGEEGDDEDESSDDKEDESSDDDEDEDIDIEGDAKEDEYLAPANSTTDKREEIPEADMPLQKRLCTTHTGTYEL</sequence>
<dbReference type="EMBL" id="BKCJ011261624">
    <property type="protein sequence ID" value="GFD11826.1"/>
    <property type="molecule type" value="Genomic_DNA"/>
</dbReference>
<gene>
    <name evidence="2" type="ORF">Tci_883795</name>
</gene>
<feature type="region of interest" description="Disordered" evidence="1">
    <location>
        <begin position="12"/>
        <end position="139"/>
    </location>
</feature>
<accession>A0A699TRR0</accession>
<organism evidence="2">
    <name type="scientific">Tanacetum cinerariifolium</name>
    <name type="common">Dalmatian daisy</name>
    <name type="synonym">Chrysanthemum cinerariifolium</name>
    <dbReference type="NCBI Taxonomy" id="118510"/>
    <lineage>
        <taxon>Eukaryota</taxon>
        <taxon>Viridiplantae</taxon>
        <taxon>Streptophyta</taxon>
        <taxon>Embryophyta</taxon>
        <taxon>Tracheophyta</taxon>
        <taxon>Spermatophyta</taxon>
        <taxon>Magnoliopsida</taxon>
        <taxon>eudicotyledons</taxon>
        <taxon>Gunneridae</taxon>
        <taxon>Pentapetalae</taxon>
        <taxon>asterids</taxon>
        <taxon>campanulids</taxon>
        <taxon>Asterales</taxon>
        <taxon>Asteraceae</taxon>
        <taxon>Asteroideae</taxon>
        <taxon>Anthemideae</taxon>
        <taxon>Anthemidinae</taxon>
        <taxon>Tanacetum</taxon>
    </lineage>
</organism>
<evidence type="ECO:0000256" key="1">
    <source>
        <dbReference type="SAM" id="MobiDB-lite"/>
    </source>
</evidence>